<dbReference type="PANTHER" id="PTHR23426:SF65">
    <property type="entry name" value="FERREDOXIN-2, MITOCHONDRIAL"/>
    <property type="match status" value="1"/>
</dbReference>
<dbReference type="Pfam" id="PF00111">
    <property type="entry name" value="Fer2"/>
    <property type="match status" value="1"/>
</dbReference>
<feature type="region of interest" description="Disordered" evidence="7">
    <location>
        <begin position="196"/>
        <end position="222"/>
    </location>
</feature>
<dbReference type="GO" id="GO:0046872">
    <property type="term" value="F:metal ion binding"/>
    <property type="evidence" value="ECO:0007669"/>
    <property type="project" value="UniProtKB-KW"/>
</dbReference>
<evidence type="ECO:0008006" key="11">
    <source>
        <dbReference type="Google" id="ProtNLM"/>
    </source>
</evidence>
<evidence type="ECO:0000256" key="3">
    <source>
        <dbReference type="ARBA" id="ARBA00022723"/>
    </source>
</evidence>
<comment type="cofactor">
    <cofactor evidence="6">
        <name>[2Fe-2S] cluster</name>
        <dbReference type="ChEBI" id="CHEBI:190135"/>
    </cofactor>
</comment>
<name>A0A7R9EGG0_9NEOP</name>
<proteinExistence type="inferred from homology"/>
<dbReference type="Gene3D" id="3.10.20.30">
    <property type="match status" value="1"/>
</dbReference>
<reference evidence="10" key="1">
    <citation type="submission" date="2020-11" db="EMBL/GenBank/DDBJ databases">
        <authorList>
            <person name="Tran Van P."/>
        </authorList>
    </citation>
    <scope>NUCLEOTIDE SEQUENCE</scope>
</reference>
<organism evidence="10">
    <name type="scientific">Timema monikensis</name>
    <dbReference type="NCBI Taxonomy" id="170555"/>
    <lineage>
        <taxon>Eukaryota</taxon>
        <taxon>Metazoa</taxon>
        <taxon>Ecdysozoa</taxon>
        <taxon>Arthropoda</taxon>
        <taxon>Hexapoda</taxon>
        <taxon>Insecta</taxon>
        <taxon>Pterygota</taxon>
        <taxon>Neoptera</taxon>
        <taxon>Polyneoptera</taxon>
        <taxon>Phasmatodea</taxon>
        <taxon>Timematodea</taxon>
        <taxon>Timematoidea</taxon>
        <taxon>Timematidae</taxon>
        <taxon>Timema</taxon>
    </lineage>
</organism>
<dbReference type="GO" id="GO:0005739">
    <property type="term" value="C:mitochondrion"/>
    <property type="evidence" value="ECO:0007669"/>
    <property type="project" value="TreeGrafter"/>
</dbReference>
<evidence type="ECO:0000259" key="8">
    <source>
        <dbReference type="Pfam" id="PF00111"/>
    </source>
</evidence>
<dbReference type="PRINTS" id="PR00355">
    <property type="entry name" value="ADRENODOXIN"/>
</dbReference>
<dbReference type="PROSITE" id="PS00814">
    <property type="entry name" value="ADX"/>
    <property type="match status" value="1"/>
</dbReference>
<dbReference type="InterPro" id="IPR012675">
    <property type="entry name" value="Beta-grasp_dom_sf"/>
</dbReference>
<keyword evidence="5" id="KW-0411">Iron-sulfur</keyword>
<sequence>MNFHVLNANVPVRITYIDKDGKRTEVKGKVGDNVLYLAHRYGVEMEGACEASLACTTCHVYVHGEQIDKLPEAEEKEEDLLDLAPFLRENSRLVSFWDSYQSTHSLTADMISRRAWSALLILAWQVSGQQEAERVNTCIRQVTCRECLRTPTCMWCDDPKLGKAGKGPPIRCQSNISAVPADWCSEEHVVNPRPESHILKDSPLKGAKEALSPDGVVQIRPQ</sequence>
<feature type="domain" description="2Fe-2S ferredoxin-type" evidence="8">
    <location>
        <begin position="18"/>
        <end position="78"/>
    </location>
</feature>
<dbReference type="AlphaFoldDB" id="A0A7R9EGG0"/>
<feature type="compositionally biased region" description="Basic and acidic residues" evidence="7">
    <location>
        <begin position="196"/>
        <end position="208"/>
    </location>
</feature>
<evidence type="ECO:0000313" key="10">
    <source>
        <dbReference type="EMBL" id="CAD7432602.1"/>
    </source>
</evidence>
<dbReference type="SUPFAM" id="SSF103575">
    <property type="entry name" value="Plexin repeat"/>
    <property type="match status" value="1"/>
</dbReference>
<dbReference type="InterPro" id="IPR036010">
    <property type="entry name" value="2Fe-2S_ferredoxin-like_sf"/>
</dbReference>
<evidence type="ECO:0000256" key="4">
    <source>
        <dbReference type="ARBA" id="ARBA00023004"/>
    </source>
</evidence>
<keyword evidence="2" id="KW-0001">2Fe-2S</keyword>
<protein>
    <recommendedName>
        <fullName evidence="11">Ferredoxin</fullName>
    </recommendedName>
</protein>
<evidence type="ECO:0000256" key="2">
    <source>
        <dbReference type="ARBA" id="ARBA00022714"/>
    </source>
</evidence>
<keyword evidence="3" id="KW-0479">Metal-binding</keyword>
<accession>A0A7R9EGG0</accession>
<dbReference type="GO" id="GO:0009055">
    <property type="term" value="F:electron transfer activity"/>
    <property type="evidence" value="ECO:0007669"/>
    <property type="project" value="TreeGrafter"/>
</dbReference>
<dbReference type="SUPFAM" id="SSF54292">
    <property type="entry name" value="2Fe-2S ferredoxin-like"/>
    <property type="match status" value="1"/>
</dbReference>
<evidence type="ECO:0000256" key="5">
    <source>
        <dbReference type="ARBA" id="ARBA00023014"/>
    </source>
</evidence>
<dbReference type="GO" id="GO:0051537">
    <property type="term" value="F:2 iron, 2 sulfur cluster binding"/>
    <property type="evidence" value="ECO:0007669"/>
    <property type="project" value="UniProtKB-KW"/>
</dbReference>
<gene>
    <name evidence="10" type="ORF">TMSB3V08_LOCUS9307</name>
</gene>
<dbReference type="GO" id="GO:0140647">
    <property type="term" value="P:P450-containing electron transport chain"/>
    <property type="evidence" value="ECO:0007669"/>
    <property type="project" value="InterPro"/>
</dbReference>
<evidence type="ECO:0000256" key="1">
    <source>
        <dbReference type="ARBA" id="ARBA00010914"/>
    </source>
</evidence>
<dbReference type="InterPro" id="IPR018298">
    <property type="entry name" value="Adrenodoxin_Fe-S_BS"/>
</dbReference>
<dbReference type="EMBL" id="OB795710">
    <property type="protein sequence ID" value="CAD7432602.1"/>
    <property type="molecule type" value="Genomic_DNA"/>
</dbReference>
<dbReference type="InterPro" id="IPR001055">
    <property type="entry name" value="Adrenodoxin-like"/>
</dbReference>
<evidence type="ECO:0000259" key="9">
    <source>
        <dbReference type="Pfam" id="PF17205"/>
    </source>
</evidence>
<dbReference type="CDD" id="cd00207">
    <property type="entry name" value="fer2"/>
    <property type="match status" value="1"/>
</dbReference>
<dbReference type="Pfam" id="PF17205">
    <property type="entry name" value="PSI_integrin"/>
    <property type="match status" value="1"/>
</dbReference>
<dbReference type="PANTHER" id="PTHR23426">
    <property type="entry name" value="FERREDOXIN/ADRENODOXIN"/>
    <property type="match status" value="1"/>
</dbReference>
<dbReference type="InterPro" id="IPR033760">
    <property type="entry name" value="Integrin_beta_N"/>
</dbReference>
<comment type="similarity">
    <text evidence="1">Belongs to the adrenodoxin/putidaredoxin family.</text>
</comment>
<dbReference type="InterPro" id="IPR001041">
    <property type="entry name" value="2Fe-2S_ferredoxin-type"/>
</dbReference>
<keyword evidence="4" id="KW-0408">Iron</keyword>
<evidence type="ECO:0000256" key="6">
    <source>
        <dbReference type="ARBA" id="ARBA00034078"/>
    </source>
</evidence>
<evidence type="ECO:0000256" key="7">
    <source>
        <dbReference type="SAM" id="MobiDB-lite"/>
    </source>
</evidence>
<feature type="domain" description="Integrin beta N-terminal" evidence="9">
    <location>
        <begin position="136"/>
        <end position="185"/>
    </location>
</feature>